<dbReference type="SUPFAM" id="SSF54403">
    <property type="entry name" value="Cystatin/monellin"/>
    <property type="match status" value="2"/>
</dbReference>
<dbReference type="RefSeq" id="WP_379189349.1">
    <property type="nucleotide sequence ID" value="NZ_JBHSOW010000063.1"/>
</dbReference>
<evidence type="ECO:0000313" key="3">
    <source>
        <dbReference type="EMBL" id="MFC5650769.1"/>
    </source>
</evidence>
<feature type="transmembrane region" description="Helical" evidence="1">
    <location>
        <begin position="6"/>
        <end position="25"/>
    </location>
</feature>
<name>A0ABW0W163_9BACL</name>
<keyword evidence="1" id="KW-1133">Transmembrane helix</keyword>
<evidence type="ECO:0000256" key="1">
    <source>
        <dbReference type="SAM" id="Phobius"/>
    </source>
</evidence>
<comment type="caution">
    <text evidence="3">The sequence shown here is derived from an EMBL/GenBank/DDBJ whole genome shotgun (WGS) entry which is preliminary data.</text>
</comment>
<gene>
    <name evidence="3" type="ORF">ACFPYJ_16970</name>
</gene>
<reference evidence="4" key="1">
    <citation type="journal article" date="2019" name="Int. J. Syst. Evol. Microbiol.">
        <title>The Global Catalogue of Microorganisms (GCM) 10K type strain sequencing project: providing services to taxonomists for standard genome sequencing and annotation.</title>
        <authorList>
            <consortium name="The Broad Institute Genomics Platform"/>
            <consortium name="The Broad Institute Genome Sequencing Center for Infectious Disease"/>
            <person name="Wu L."/>
            <person name="Ma J."/>
        </authorList>
    </citation>
    <scope>NUCLEOTIDE SEQUENCE [LARGE SCALE GENOMIC DNA]</scope>
    <source>
        <strain evidence="4">CGMCC 1.3240</strain>
    </source>
</reference>
<organism evidence="3 4">
    <name type="scientific">Paenibacillus solisilvae</name>
    <dbReference type="NCBI Taxonomy" id="2486751"/>
    <lineage>
        <taxon>Bacteria</taxon>
        <taxon>Bacillati</taxon>
        <taxon>Bacillota</taxon>
        <taxon>Bacilli</taxon>
        <taxon>Bacillales</taxon>
        <taxon>Paenibacillaceae</taxon>
        <taxon>Paenibacillus</taxon>
    </lineage>
</organism>
<accession>A0ABW0W163</accession>
<sequence>MTPGRILLVSAMAVIVILIALNVYYRSVQAPVWKEERAAEAQALKVTDLKEATDSEKFVWEEPVWIVKGKDKDGEDAYVWLKKDNPILLKAKDGLSKADMKQKFLESKPDADIHDINVGMLGGVPVYQIYYDRKQASITSYYYEFYKFQDGAFIITYKLPSQ</sequence>
<evidence type="ECO:0000259" key="2">
    <source>
        <dbReference type="Pfam" id="PF17881"/>
    </source>
</evidence>
<keyword evidence="4" id="KW-1185">Reference proteome</keyword>
<feature type="domain" description="Cell wall elongation regulator TseB-like" evidence="2">
    <location>
        <begin position="38"/>
        <end position="81"/>
    </location>
</feature>
<dbReference type="EMBL" id="JBHSOW010000063">
    <property type="protein sequence ID" value="MFC5650769.1"/>
    <property type="molecule type" value="Genomic_DNA"/>
</dbReference>
<dbReference type="InterPro" id="IPR041401">
    <property type="entry name" value="TseB-like_dom"/>
</dbReference>
<dbReference type="InterPro" id="IPR046350">
    <property type="entry name" value="Cystatin_sf"/>
</dbReference>
<dbReference type="Proteomes" id="UP001596047">
    <property type="component" value="Unassembled WGS sequence"/>
</dbReference>
<keyword evidence="1" id="KW-0812">Transmembrane</keyword>
<dbReference type="Pfam" id="PF17881">
    <property type="entry name" value="TseB"/>
    <property type="match status" value="1"/>
</dbReference>
<evidence type="ECO:0000313" key="4">
    <source>
        <dbReference type="Proteomes" id="UP001596047"/>
    </source>
</evidence>
<proteinExistence type="predicted"/>
<dbReference type="Gene3D" id="3.10.450.40">
    <property type="match status" value="2"/>
</dbReference>
<protein>
    <submittedName>
        <fullName evidence="3">DUF5590 domain-containing protein</fullName>
    </submittedName>
</protein>
<keyword evidence="1" id="KW-0472">Membrane</keyword>